<keyword evidence="3" id="KW-1133">Transmembrane helix</keyword>
<dbReference type="AlphaFoldDB" id="A0A1V2H270"/>
<evidence type="ECO:0000256" key="3">
    <source>
        <dbReference type="ARBA" id="ARBA00022989"/>
    </source>
</evidence>
<accession>A0A1V2H270</accession>
<dbReference type="EMBL" id="MLCO01000114">
    <property type="protein sequence ID" value="ONG53143.1"/>
    <property type="molecule type" value="Genomic_DNA"/>
</dbReference>
<evidence type="ECO:0008006" key="8">
    <source>
        <dbReference type="Google" id="ProtNLM"/>
    </source>
</evidence>
<comment type="subcellular location">
    <subcellularLocation>
        <location evidence="1">Membrane</location>
        <topology evidence="1">Single-pass membrane protein</topology>
    </subcellularLocation>
</comment>
<name>A0A1V2H270_9PROT</name>
<gene>
    <name evidence="6" type="ORF">BKE38_13245</name>
</gene>
<evidence type="ECO:0000256" key="4">
    <source>
        <dbReference type="ARBA" id="ARBA00023136"/>
    </source>
</evidence>
<sequence>MQIVLLVIVLAVPVLAVWGIVGLFRSDAGPAPQAAAPAAPPAKGGAAEQDFATRLLEETTRSWTAQFRLLGRTFQPAAPIFANGIAPTACDGAPAPSGLFYCTADARIYVDLDRQARLGQGSGGNGGGMTVALLLAHAVGHHVQQQLGILDLVRGLQARLPEAEGADSLRRRVELQADCFAGLWAKTSSLVPGMADTAAQEAAFAAMRDDAARPAPPAAAPPAAEPASAAVVPQAPAPLTAAERAQWFRTGLQRGDFAACDTFSGLP</sequence>
<keyword evidence="7" id="KW-1185">Reference proteome</keyword>
<proteinExistence type="predicted"/>
<protein>
    <recommendedName>
        <fullName evidence="8">Metalloprotease</fullName>
    </recommendedName>
</protein>
<evidence type="ECO:0000313" key="6">
    <source>
        <dbReference type="EMBL" id="ONG53143.1"/>
    </source>
</evidence>
<dbReference type="PANTHER" id="PTHR30168:SF0">
    <property type="entry name" value="INNER MEMBRANE PROTEIN"/>
    <property type="match status" value="1"/>
</dbReference>
<organism evidence="6 7">
    <name type="scientific">Teichococcus deserti</name>
    <dbReference type="NCBI Taxonomy" id="1817963"/>
    <lineage>
        <taxon>Bacteria</taxon>
        <taxon>Pseudomonadati</taxon>
        <taxon>Pseudomonadota</taxon>
        <taxon>Alphaproteobacteria</taxon>
        <taxon>Acetobacterales</taxon>
        <taxon>Roseomonadaceae</taxon>
        <taxon>Roseomonas</taxon>
    </lineage>
</organism>
<dbReference type="GO" id="GO:0016020">
    <property type="term" value="C:membrane"/>
    <property type="evidence" value="ECO:0007669"/>
    <property type="project" value="UniProtKB-SubCell"/>
</dbReference>
<keyword evidence="4" id="KW-0472">Membrane</keyword>
<evidence type="ECO:0000313" key="7">
    <source>
        <dbReference type="Proteomes" id="UP000188879"/>
    </source>
</evidence>
<dbReference type="Proteomes" id="UP000188879">
    <property type="component" value="Unassembled WGS sequence"/>
</dbReference>
<dbReference type="InterPro" id="IPR007343">
    <property type="entry name" value="Uncharacterised_pept_Zn_put"/>
</dbReference>
<feature type="compositionally biased region" description="Pro residues" evidence="5">
    <location>
        <begin position="214"/>
        <end position="224"/>
    </location>
</feature>
<comment type="caution">
    <text evidence="6">The sequence shown here is derived from an EMBL/GenBank/DDBJ whole genome shotgun (WGS) entry which is preliminary data.</text>
</comment>
<evidence type="ECO:0000256" key="2">
    <source>
        <dbReference type="ARBA" id="ARBA00022692"/>
    </source>
</evidence>
<evidence type="ECO:0000256" key="1">
    <source>
        <dbReference type="ARBA" id="ARBA00004167"/>
    </source>
</evidence>
<feature type="region of interest" description="Disordered" evidence="5">
    <location>
        <begin position="208"/>
        <end position="229"/>
    </location>
</feature>
<reference evidence="6 7" key="1">
    <citation type="submission" date="2016-10" db="EMBL/GenBank/DDBJ databases">
        <title>Draft Genome sequence of Roseomonas sp. strain M3.</title>
        <authorList>
            <person name="Subhash Y."/>
            <person name="Lee S."/>
        </authorList>
    </citation>
    <scope>NUCLEOTIDE SEQUENCE [LARGE SCALE GENOMIC DNA]</scope>
    <source>
        <strain evidence="6 7">M3</strain>
    </source>
</reference>
<keyword evidence="2" id="KW-0812">Transmembrane</keyword>
<dbReference type="PANTHER" id="PTHR30168">
    <property type="entry name" value="PUTATIVE MEMBRANE PROTEIN YPFJ"/>
    <property type="match status" value="1"/>
</dbReference>
<dbReference type="Pfam" id="PF04228">
    <property type="entry name" value="Zn_peptidase"/>
    <property type="match status" value="1"/>
</dbReference>
<evidence type="ECO:0000256" key="5">
    <source>
        <dbReference type="SAM" id="MobiDB-lite"/>
    </source>
</evidence>